<evidence type="ECO:0000313" key="2">
    <source>
        <dbReference type="EMBL" id="CAL6028299.1"/>
    </source>
</evidence>
<evidence type="ECO:0000313" key="3">
    <source>
        <dbReference type="Proteomes" id="UP001642409"/>
    </source>
</evidence>
<gene>
    <name evidence="2" type="ORF">HINF_LOCUS31737</name>
    <name evidence="1" type="ORF">HINF_LOCUS41184</name>
</gene>
<proteinExistence type="predicted"/>
<protein>
    <submittedName>
        <fullName evidence="2">Hypothetical_protein</fullName>
    </submittedName>
</protein>
<organism evidence="1">
    <name type="scientific">Hexamita inflata</name>
    <dbReference type="NCBI Taxonomy" id="28002"/>
    <lineage>
        <taxon>Eukaryota</taxon>
        <taxon>Metamonada</taxon>
        <taxon>Diplomonadida</taxon>
        <taxon>Hexamitidae</taxon>
        <taxon>Hexamitinae</taxon>
        <taxon>Hexamita</taxon>
    </lineage>
</organism>
<keyword evidence="3" id="KW-1185">Reference proteome</keyword>
<sequence length="114" mass="13363">MLNNFLKSFTPLFSRYNGTYQSDFKSLFQSKFNLFTQYDAKCILYSERTIKIYVNNKRLLQQSKIYSEHFSRLNGAFNNKGIVMNSVQFVLTCGVHVQYAQNKQQVPLAKIIWG</sequence>
<dbReference type="EMBL" id="CAXDID020000107">
    <property type="protein sequence ID" value="CAL6028299.1"/>
    <property type="molecule type" value="Genomic_DNA"/>
</dbReference>
<reference evidence="1" key="1">
    <citation type="submission" date="2023-06" db="EMBL/GenBank/DDBJ databases">
        <authorList>
            <person name="Kurt Z."/>
        </authorList>
    </citation>
    <scope>NUCLEOTIDE SEQUENCE</scope>
</reference>
<evidence type="ECO:0000313" key="1">
    <source>
        <dbReference type="EMBL" id="CAI9953539.1"/>
    </source>
</evidence>
<comment type="caution">
    <text evidence="1">The sequence shown here is derived from an EMBL/GenBank/DDBJ whole genome shotgun (WGS) entry which is preliminary data.</text>
</comment>
<accession>A0AA86QHX3</accession>
<dbReference type="EMBL" id="CATOUU010000840">
    <property type="protein sequence ID" value="CAI9953539.1"/>
    <property type="molecule type" value="Genomic_DNA"/>
</dbReference>
<name>A0AA86QHX3_9EUKA</name>
<dbReference type="Proteomes" id="UP001642409">
    <property type="component" value="Unassembled WGS sequence"/>
</dbReference>
<dbReference type="AlphaFoldDB" id="A0AA86QHX3"/>
<reference evidence="2 3" key="2">
    <citation type="submission" date="2024-07" db="EMBL/GenBank/DDBJ databases">
        <authorList>
            <person name="Akdeniz Z."/>
        </authorList>
    </citation>
    <scope>NUCLEOTIDE SEQUENCE [LARGE SCALE GENOMIC DNA]</scope>
</reference>